<comment type="caution">
    <text evidence="1">The sequence shown here is derived from an EMBL/GenBank/DDBJ whole genome shotgun (WGS) entry which is preliminary data.</text>
</comment>
<keyword evidence="2" id="KW-1185">Reference proteome</keyword>
<gene>
    <name evidence="1" type="ORF">L6452_01097</name>
</gene>
<sequence>MWMTSASELFHNRRYRFGLRHNAVDISGFDSSLPDANSSSSSSHQHCTINRRHNYHYSIQNNRREHRHDLDVCDPASRRIHRRRLDQSEHEAVVQPEQGRSQSPSGSIINSDDFRSIQRRRATGNDRLPGAVLLARERLVERLRGVSVSGNRQSSGGSSSSHQDRFTGSENNLLEEMRRRKHPGENGLKWLELEVFGFRNDDERPNSRECTICLEGFEDGDRVIRLNCAHTFHSGCLFPWVRVCGACPNCRKPIDVK</sequence>
<reference evidence="2" key="1">
    <citation type="journal article" date="2022" name="Mol. Ecol. Resour.">
        <title>The genomes of chicory, endive, great burdock and yacon provide insights into Asteraceae palaeo-polyploidization history and plant inulin production.</title>
        <authorList>
            <person name="Fan W."/>
            <person name="Wang S."/>
            <person name="Wang H."/>
            <person name="Wang A."/>
            <person name="Jiang F."/>
            <person name="Liu H."/>
            <person name="Zhao H."/>
            <person name="Xu D."/>
            <person name="Zhang Y."/>
        </authorList>
    </citation>
    <scope>NUCLEOTIDE SEQUENCE [LARGE SCALE GENOMIC DNA]</scope>
    <source>
        <strain evidence="2">cv. Niubang</strain>
    </source>
</reference>
<proteinExistence type="predicted"/>
<accession>A0ACB9FFB8</accession>
<evidence type="ECO:0000313" key="1">
    <source>
        <dbReference type="EMBL" id="KAI3769979.1"/>
    </source>
</evidence>
<reference evidence="1 2" key="2">
    <citation type="journal article" date="2022" name="Mol. Ecol. Resour.">
        <title>The genomes of chicory, endive, great burdock and yacon provide insights into Asteraceae paleo-polyploidization history and plant inulin production.</title>
        <authorList>
            <person name="Fan W."/>
            <person name="Wang S."/>
            <person name="Wang H."/>
            <person name="Wang A."/>
            <person name="Jiang F."/>
            <person name="Liu H."/>
            <person name="Zhao H."/>
            <person name="Xu D."/>
            <person name="Zhang Y."/>
        </authorList>
    </citation>
    <scope>NUCLEOTIDE SEQUENCE [LARGE SCALE GENOMIC DNA]</scope>
    <source>
        <strain evidence="2">cv. Niubang</strain>
    </source>
</reference>
<dbReference type="EMBL" id="CM042047">
    <property type="protein sequence ID" value="KAI3769979.1"/>
    <property type="molecule type" value="Genomic_DNA"/>
</dbReference>
<organism evidence="1 2">
    <name type="scientific">Arctium lappa</name>
    <name type="common">Greater burdock</name>
    <name type="synonym">Lappa major</name>
    <dbReference type="NCBI Taxonomy" id="4217"/>
    <lineage>
        <taxon>Eukaryota</taxon>
        <taxon>Viridiplantae</taxon>
        <taxon>Streptophyta</taxon>
        <taxon>Embryophyta</taxon>
        <taxon>Tracheophyta</taxon>
        <taxon>Spermatophyta</taxon>
        <taxon>Magnoliopsida</taxon>
        <taxon>eudicotyledons</taxon>
        <taxon>Gunneridae</taxon>
        <taxon>Pentapetalae</taxon>
        <taxon>asterids</taxon>
        <taxon>campanulids</taxon>
        <taxon>Asterales</taxon>
        <taxon>Asteraceae</taxon>
        <taxon>Carduoideae</taxon>
        <taxon>Cardueae</taxon>
        <taxon>Arctiinae</taxon>
        <taxon>Arctium</taxon>
    </lineage>
</organism>
<protein>
    <submittedName>
        <fullName evidence="1">Uncharacterized protein</fullName>
    </submittedName>
</protein>
<evidence type="ECO:0000313" key="2">
    <source>
        <dbReference type="Proteomes" id="UP001055879"/>
    </source>
</evidence>
<dbReference type="Proteomes" id="UP001055879">
    <property type="component" value="Linkage Group LG01"/>
</dbReference>
<name>A0ACB9FFB8_ARCLA</name>